<organism evidence="2">
    <name type="scientific">Eucalyptus grandis</name>
    <name type="common">Flooded gum</name>
    <dbReference type="NCBI Taxonomy" id="71139"/>
    <lineage>
        <taxon>Eukaryota</taxon>
        <taxon>Viridiplantae</taxon>
        <taxon>Streptophyta</taxon>
        <taxon>Embryophyta</taxon>
        <taxon>Tracheophyta</taxon>
        <taxon>Spermatophyta</taxon>
        <taxon>Magnoliopsida</taxon>
        <taxon>eudicotyledons</taxon>
        <taxon>Gunneridae</taxon>
        <taxon>Pentapetalae</taxon>
        <taxon>rosids</taxon>
        <taxon>malvids</taxon>
        <taxon>Myrtales</taxon>
        <taxon>Myrtaceae</taxon>
        <taxon>Myrtoideae</taxon>
        <taxon>Eucalypteae</taxon>
        <taxon>Eucalyptus</taxon>
    </lineage>
</organism>
<dbReference type="PIRSF" id="PIRSF031279">
    <property type="entry name" value="UCP031279"/>
    <property type="match status" value="1"/>
</dbReference>
<dbReference type="Gramene" id="KCW68627">
    <property type="protein sequence ID" value="KCW68627"/>
    <property type="gene ID" value="EUGRSUZ_F02232"/>
</dbReference>
<dbReference type="OMA" id="GHNRKPG"/>
<protein>
    <submittedName>
        <fullName evidence="2">Uncharacterized protein</fullName>
    </submittedName>
</protein>
<evidence type="ECO:0000313" key="2">
    <source>
        <dbReference type="EMBL" id="KCW68627.1"/>
    </source>
</evidence>
<sequence length="175" mass="18637">MRPAPSAASTARRKTSPLRHLLAAPLRALSRARDLYVRSILSCASVVGHGQVACQGGQHAPLPRSFSVGSSRLGGGGGGDGEDDDFRELVRAASARTIGYSSEELEAVLREIRKSRPRPGPGGRVLPKSCSVGMGRIEEERECDVAGEKEKEKESVRRSRSYAVADSKYAAATGF</sequence>
<dbReference type="AlphaFoldDB" id="A0A059BR83"/>
<name>A0A059BR83_EUCGR</name>
<dbReference type="PANTHER" id="PTHR33526:SF4">
    <property type="entry name" value="OS07G0123800 PROTEIN"/>
    <property type="match status" value="1"/>
</dbReference>
<dbReference type="PANTHER" id="PTHR33526">
    <property type="entry name" value="OS07G0123800 PROTEIN"/>
    <property type="match status" value="1"/>
</dbReference>
<dbReference type="FunCoup" id="A0A059BR83">
    <property type="interactions" value="223"/>
</dbReference>
<dbReference type="InterPro" id="IPR016972">
    <property type="entry name" value="UCP031279"/>
</dbReference>
<reference evidence="2" key="1">
    <citation type="submission" date="2013-07" db="EMBL/GenBank/DDBJ databases">
        <title>The genome of Eucalyptus grandis.</title>
        <authorList>
            <person name="Schmutz J."/>
            <person name="Hayes R."/>
            <person name="Myburg A."/>
            <person name="Tuskan G."/>
            <person name="Grattapaglia D."/>
            <person name="Rokhsar D.S."/>
        </authorList>
    </citation>
    <scope>NUCLEOTIDE SEQUENCE</scope>
    <source>
        <tissue evidence="2">Leaf extractions</tissue>
    </source>
</reference>
<proteinExistence type="predicted"/>
<gene>
    <name evidence="2" type="ORF">EUGRSUZ_F02232</name>
</gene>
<evidence type="ECO:0000256" key="1">
    <source>
        <dbReference type="SAM" id="MobiDB-lite"/>
    </source>
</evidence>
<dbReference type="EMBL" id="KK198758">
    <property type="protein sequence ID" value="KCW68627.1"/>
    <property type="molecule type" value="Genomic_DNA"/>
</dbReference>
<accession>A0A059BR83</accession>
<feature type="region of interest" description="Disordered" evidence="1">
    <location>
        <begin position="65"/>
        <end position="85"/>
    </location>
</feature>
<dbReference type="InParanoid" id="A0A059BR83"/>
<dbReference type="STRING" id="71139.A0A059BR83"/>